<dbReference type="InterPro" id="IPR046675">
    <property type="entry name" value="DUF6545"/>
</dbReference>
<feature type="transmembrane region" description="Helical" evidence="1">
    <location>
        <begin position="152"/>
        <end position="175"/>
    </location>
</feature>
<evidence type="ECO:0000313" key="3">
    <source>
        <dbReference type="EMBL" id="GGN51506.1"/>
    </source>
</evidence>
<dbReference type="InterPro" id="IPR050039">
    <property type="entry name" value="MAB_1171c-like"/>
</dbReference>
<accession>A0ABQ2JRA2</accession>
<feature type="transmembrane region" description="Helical" evidence="1">
    <location>
        <begin position="108"/>
        <end position="132"/>
    </location>
</feature>
<feature type="domain" description="DUF6545" evidence="2">
    <location>
        <begin position="180"/>
        <end position="305"/>
    </location>
</feature>
<reference evidence="4" key="1">
    <citation type="journal article" date="2019" name="Int. J. Syst. Evol. Microbiol.">
        <title>The Global Catalogue of Microorganisms (GCM) 10K type strain sequencing project: providing services to taxonomists for standard genome sequencing and annotation.</title>
        <authorList>
            <consortium name="The Broad Institute Genomics Platform"/>
            <consortium name="The Broad Institute Genome Sequencing Center for Infectious Disease"/>
            <person name="Wu L."/>
            <person name="Ma J."/>
        </authorList>
    </citation>
    <scope>NUCLEOTIDE SEQUENCE [LARGE SCALE GENOMIC DNA]</scope>
    <source>
        <strain evidence="4">CGMCC 4.7323</strain>
    </source>
</reference>
<keyword evidence="1" id="KW-0472">Membrane</keyword>
<feature type="transmembrane region" description="Helical" evidence="1">
    <location>
        <begin position="6"/>
        <end position="25"/>
    </location>
</feature>
<dbReference type="EMBL" id="BMND01000018">
    <property type="protein sequence ID" value="GGN51506.1"/>
    <property type="molecule type" value="Genomic_DNA"/>
</dbReference>
<feature type="transmembrane region" description="Helical" evidence="1">
    <location>
        <begin position="75"/>
        <end position="96"/>
    </location>
</feature>
<evidence type="ECO:0000256" key="1">
    <source>
        <dbReference type="SAM" id="Phobius"/>
    </source>
</evidence>
<evidence type="ECO:0000259" key="2">
    <source>
        <dbReference type="Pfam" id="PF20182"/>
    </source>
</evidence>
<protein>
    <recommendedName>
        <fullName evidence="2">DUF6545 domain-containing protein</fullName>
    </recommendedName>
</protein>
<proteinExistence type="predicted"/>
<keyword evidence="1" id="KW-0812">Transmembrane</keyword>
<organism evidence="3 4">
    <name type="scientific">Streptomyces kronopolitis</name>
    <dbReference type="NCBI Taxonomy" id="1612435"/>
    <lineage>
        <taxon>Bacteria</taxon>
        <taxon>Bacillati</taxon>
        <taxon>Actinomycetota</taxon>
        <taxon>Actinomycetes</taxon>
        <taxon>Kitasatosporales</taxon>
        <taxon>Streptomycetaceae</taxon>
        <taxon>Streptomyces</taxon>
    </lineage>
</organism>
<keyword evidence="4" id="KW-1185">Reference proteome</keyword>
<name>A0ABQ2JRA2_9ACTN</name>
<sequence length="319" mass="35525">MSRLIQNTLLVTAVYWLMCIFLFSAEERRRARRRARWEALPLAVGVLVLVLTTIATPAHIRGRDFASADMSQTPVALFFIAALVYLVYALASALWWTMRYARMSVRPLVTGLWLTAGSLAGMVVANTGRLGIDVMRWRGEPVPAWLTHGTQGLLALAVPVFIVGVTYSGAAMRVASGRVWLQHRRAHRRLRPLWEALHDAFPQDALSRVPTSGWREFLSLRGTHYRYYRRVIECRDGLVRISPHLAQLGVREGAPPSELARHLKKALDTQANEAATSRQALAVARPDDDSLDSDVRQLELLADALSKEPANAEAGSTSR</sequence>
<dbReference type="Proteomes" id="UP000600080">
    <property type="component" value="Unassembled WGS sequence"/>
</dbReference>
<evidence type="ECO:0000313" key="4">
    <source>
        <dbReference type="Proteomes" id="UP000600080"/>
    </source>
</evidence>
<dbReference type="NCBIfam" id="NF042915">
    <property type="entry name" value="MAB_1171c_fam"/>
    <property type="match status" value="1"/>
</dbReference>
<feature type="transmembrane region" description="Helical" evidence="1">
    <location>
        <begin position="37"/>
        <end position="55"/>
    </location>
</feature>
<gene>
    <name evidence="3" type="ORF">GCM10012285_41720</name>
</gene>
<comment type="caution">
    <text evidence="3">The sequence shown here is derived from an EMBL/GenBank/DDBJ whole genome shotgun (WGS) entry which is preliminary data.</text>
</comment>
<keyword evidence="1" id="KW-1133">Transmembrane helix</keyword>
<dbReference type="Pfam" id="PF20182">
    <property type="entry name" value="DUF6545"/>
    <property type="match status" value="1"/>
</dbReference>